<dbReference type="InterPro" id="IPR036637">
    <property type="entry name" value="Phosphohistidine_dom_sf"/>
</dbReference>
<keyword evidence="2" id="KW-0067">ATP-binding</keyword>
<dbReference type="InterPro" id="IPR051549">
    <property type="entry name" value="PEP_Utilizing_Enz"/>
</dbReference>
<dbReference type="RefSeq" id="WP_134173980.1">
    <property type="nucleotide sequence ID" value="NZ_SODI01000001.1"/>
</dbReference>
<dbReference type="SUPFAM" id="SSF56059">
    <property type="entry name" value="Glutathione synthetase ATP-binding domain-like"/>
    <property type="match status" value="1"/>
</dbReference>
<proteinExistence type="predicted"/>
<dbReference type="SUPFAM" id="SSF52009">
    <property type="entry name" value="Phosphohistidine domain"/>
    <property type="match status" value="1"/>
</dbReference>
<dbReference type="PANTHER" id="PTHR43615:SF1">
    <property type="entry name" value="PPDK_N DOMAIN-CONTAINING PROTEIN"/>
    <property type="match status" value="1"/>
</dbReference>
<evidence type="ECO:0000259" key="4">
    <source>
        <dbReference type="Pfam" id="PF01326"/>
    </source>
</evidence>
<keyword evidence="5" id="KW-0670">Pyruvate</keyword>
<dbReference type="InterPro" id="IPR008279">
    <property type="entry name" value="PEP-util_enz_mobile_dom"/>
</dbReference>
<dbReference type="GO" id="GO:0005524">
    <property type="term" value="F:ATP binding"/>
    <property type="evidence" value="ECO:0007669"/>
    <property type="project" value="UniProtKB-KW"/>
</dbReference>
<dbReference type="InterPro" id="IPR013815">
    <property type="entry name" value="ATP_grasp_subdomain_1"/>
</dbReference>
<feature type="domain" description="PEP-utilising enzyme mobile" evidence="3">
    <location>
        <begin position="719"/>
        <end position="789"/>
    </location>
</feature>
<gene>
    <name evidence="5" type="ORF">E3T53_10755</name>
</gene>
<name>A0A4Y8KN58_9MICO</name>
<keyword evidence="1" id="KW-0547">Nucleotide-binding</keyword>
<evidence type="ECO:0000313" key="6">
    <source>
        <dbReference type="Proteomes" id="UP000298218"/>
    </source>
</evidence>
<keyword evidence="6" id="KW-1185">Reference proteome</keyword>
<evidence type="ECO:0000313" key="5">
    <source>
        <dbReference type="EMBL" id="TFD78645.1"/>
    </source>
</evidence>
<dbReference type="Pfam" id="PF01326">
    <property type="entry name" value="PPDK_N"/>
    <property type="match status" value="1"/>
</dbReference>
<organism evidence="5 6">
    <name type="scientific">Cryobacterium psychrophilum</name>
    <dbReference type="NCBI Taxonomy" id="41988"/>
    <lineage>
        <taxon>Bacteria</taxon>
        <taxon>Bacillati</taxon>
        <taxon>Actinomycetota</taxon>
        <taxon>Actinomycetes</taxon>
        <taxon>Micrococcales</taxon>
        <taxon>Microbacteriaceae</taxon>
        <taxon>Cryobacterium</taxon>
    </lineage>
</organism>
<accession>A0A4Y8KN58</accession>
<comment type="caution">
    <text evidence="5">The sequence shown here is derived from an EMBL/GenBank/DDBJ whole genome shotgun (WGS) entry which is preliminary data.</text>
</comment>
<evidence type="ECO:0000256" key="1">
    <source>
        <dbReference type="ARBA" id="ARBA00022741"/>
    </source>
</evidence>
<protein>
    <submittedName>
        <fullName evidence="5">Phosphoenolpyruvate synthase</fullName>
    </submittedName>
</protein>
<dbReference type="Gene3D" id="3.50.30.10">
    <property type="entry name" value="Phosphohistidine domain"/>
    <property type="match status" value="1"/>
</dbReference>
<dbReference type="InterPro" id="IPR002192">
    <property type="entry name" value="PPDK_AMP/ATP-bd"/>
</dbReference>
<dbReference type="PANTHER" id="PTHR43615">
    <property type="entry name" value="PHOSPHOENOLPYRUVATE SYNTHASE-RELATED"/>
    <property type="match status" value="1"/>
</dbReference>
<dbReference type="OrthoDB" id="9765468at2"/>
<evidence type="ECO:0000256" key="2">
    <source>
        <dbReference type="ARBA" id="ARBA00022840"/>
    </source>
</evidence>
<feature type="domain" description="Pyruvate phosphate dikinase AMP/ATP-binding" evidence="4">
    <location>
        <begin position="26"/>
        <end position="183"/>
    </location>
</feature>
<dbReference type="GO" id="GO:0016301">
    <property type="term" value="F:kinase activity"/>
    <property type="evidence" value="ECO:0007669"/>
    <property type="project" value="InterPro"/>
</dbReference>
<dbReference type="AlphaFoldDB" id="A0A4Y8KN58"/>
<dbReference type="Pfam" id="PF00391">
    <property type="entry name" value="PEP-utilizers"/>
    <property type="match status" value="1"/>
</dbReference>
<reference evidence="5 6" key="1">
    <citation type="submission" date="2019-03" db="EMBL/GenBank/DDBJ databases">
        <title>Genomics of glacier-inhabiting Cryobacterium strains.</title>
        <authorList>
            <person name="Liu Q."/>
            <person name="Xin Y.-H."/>
        </authorList>
    </citation>
    <scope>NUCLEOTIDE SEQUENCE [LARGE SCALE GENOMIC DNA]</scope>
    <source>
        <strain evidence="5 6">CGMCC 1.4292</strain>
    </source>
</reference>
<dbReference type="Gene3D" id="3.30.1490.20">
    <property type="entry name" value="ATP-grasp fold, A domain"/>
    <property type="match status" value="1"/>
</dbReference>
<dbReference type="Proteomes" id="UP000298218">
    <property type="component" value="Unassembled WGS sequence"/>
</dbReference>
<dbReference type="FunFam" id="3.30.1490.20:FF:000010">
    <property type="entry name" value="Phosphoenolpyruvate synthase"/>
    <property type="match status" value="1"/>
</dbReference>
<evidence type="ECO:0000259" key="3">
    <source>
        <dbReference type="Pfam" id="PF00391"/>
    </source>
</evidence>
<sequence>MHRTDVPCEERNLVVDLGRVNADSLSLVGGKAANLGVLIQAGFRVPLGFCLTTDAYRLAVDHTALGPVPHALRGTGVDDVPRLAQLAEQARAIVLDTDVPASVAEAVRQAYTHWGEDEPVAVRSSATAEDLPTASFAGQQDTFLNVVGGDAVVDAIRRCWASLFTDRAVVYRAQNGIIDVAIAAAGRRIERHFAAPQDVEWAVDAAGILWVTQSRPITTLYPRASRTPSLPGSRAYLCLSLAQELTRPITPMGLAGLRVIASSMAQMGGVTVRDTRSGPVSYTEIGQRVFLDVTPMLRSRIGHEVLGRALGVMEARSAVVLGTVGADARYAVTSRSPLPVARRFFRVVARIGAVPVLVRSVIWPKAALRHAEQVGNVLEQLSAVSPGATSRERLDHAERILGSIFPLVPTVLPVAAAGFLMLAAARTLLGASAAPGEMQSVLRGLPHNVTTEMDLALWPVAQAIRLDEPSLARFEASPVHELAEEYRQGTLPRAAHDALRGFLGRYGHRAVAEIDLGMPRWSEDPTHMVGLVANYLRLSDPERAPDRQFEAAAGEAEATVARLVAKARRRGWLCGVLVHAALGRARLLCGLRELPKNYIVLVLGAARRQLALVGRELVDRGLFVSEADVFWLDLGEAQRALSDGEDYQPQILERRAAYERELRRRHVPRVLLSDGTEPEALPGAALHSDPGTLLGSPASAGTITGTARVILDPVGAHLEPGEILVAPSTDPGWTPLFLTAGALVMEMGGSNSHGAVVAREYGIPAVVGVTDATLRIATGQRVTVDGAAGTVILD</sequence>
<dbReference type="EMBL" id="SOHQ01000028">
    <property type="protein sequence ID" value="TFD78645.1"/>
    <property type="molecule type" value="Genomic_DNA"/>
</dbReference>